<dbReference type="Gene3D" id="1.10.260.40">
    <property type="entry name" value="lambda repressor-like DNA-binding domains"/>
    <property type="match status" value="1"/>
</dbReference>
<keyword evidence="6" id="KW-0238">DNA-binding</keyword>
<dbReference type="InterPro" id="IPR015927">
    <property type="entry name" value="Peptidase_S24_S26A/B/C"/>
</dbReference>
<dbReference type="SUPFAM" id="SSF51306">
    <property type="entry name" value="LexA/Signal peptidase"/>
    <property type="match status" value="1"/>
</dbReference>
<evidence type="ECO:0000256" key="7">
    <source>
        <dbReference type="ARBA" id="ARBA00023163"/>
    </source>
</evidence>
<dbReference type="CDD" id="cd00093">
    <property type="entry name" value="HTH_XRE"/>
    <property type="match status" value="1"/>
</dbReference>
<accession>A0ABN4Z379</accession>
<dbReference type="PROSITE" id="PS50943">
    <property type="entry name" value="HTH_CROC1"/>
    <property type="match status" value="1"/>
</dbReference>
<evidence type="ECO:0000256" key="9">
    <source>
        <dbReference type="ARBA" id="ARBA00023236"/>
    </source>
</evidence>
<dbReference type="SMART" id="SM00530">
    <property type="entry name" value="HTH_XRE"/>
    <property type="match status" value="1"/>
</dbReference>
<evidence type="ECO:0000256" key="5">
    <source>
        <dbReference type="ARBA" id="ARBA00023015"/>
    </source>
</evidence>
<evidence type="ECO:0000313" key="12">
    <source>
        <dbReference type="EMBL" id="ARF50815.1"/>
    </source>
</evidence>
<reference evidence="12 13" key="1">
    <citation type="submission" date="2016-10" db="EMBL/GenBank/DDBJ databases">
        <title>Complete Genome Assembly of Pantoea stewartii subsp. stewartii DC283, a Corn Pathogen.</title>
        <authorList>
            <person name="Duong D.A."/>
            <person name="Stevens A.M."/>
            <person name="Jensen R.V."/>
        </authorList>
    </citation>
    <scope>NUCLEOTIDE SEQUENCE [LARGE SCALE GENOMIC DNA]</scope>
    <source>
        <strain evidence="12 13">DC283</strain>
    </source>
</reference>
<evidence type="ECO:0000256" key="1">
    <source>
        <dbReference type="ARBA" id="ARBA00007484"/>
    </source>
</evidence>
<keyword evidence="4 10" id="KW-0068">Autocatalytic cleavage</keyword>
<dbReference type="InterPro" id="IPR006197">
    <property type="entry name" value="Peptidase_S24_LexA"/>
</dbReference>
<dbReference type="Pfam" id="PF01381">
    <property type="entry name" value="HTH_3"/>
    <property type="match status" value="1"/>
</dbReference>
<evidence type="ECO:0000256" key="2">
    <source>
        <dbReference type="ARBA" id="ARBA00022763"/>
    </source>
</evidence>
<keyword evidence="13" id="KW-1185">Reference proteome</keyword>
<dbReference type="InterPro" id="IPR001387">
    <property type="entry name" value="Cro/C1-type_HTH"/>
</dbReference>
<dbReference type="SUPFAM" id="SSF47413">
    <property type="entry name" value="lambda repressor-like DNA-binding domains"/>
    <property type="match status" value="1"/>
</dbReference>
<feature type="domain" description="HTH cro/C1-type" evidence="11">
    <location>
        <begin position="8"/>
        <end position="62"/>
    </location>
</feature>
<dbReference type="InterPro" id="IPR036286">
    <property type="entry name" value="LexA/Signal_pep-like_sf"/>
</dbReference>
<protein>
    <submittedName>
        <fullName evidence="12">Repressor</fullName>
    </submittedName>
</protein>
<dbReference type="RefSeq" id="WP_082999250.1">
    <property type="nucleotide sequence ID" value="NZ_CP017581.1"/>
</dbReference>
<dbReference type="PRINTS" id="PR00726">
    <property type="entry name" value="LEXASERPTASE"/>
</dbReference>
<keyword evidence="5" id="KW-0805">Transcription regulation</keyword>
<dbReference type="InterPro" id="IPR039418">
    <property type="entry name" value="LexA-like"/>
</dbReference>
<dbReference type="CDD" id="cd06529">
    <property type="entry name" value="S24_LexA-like"/>
    <property type="match status" value="1"/>
</dbReference>
<keyword evidence="8" id="KW-0234">DNA repair</keyword>
<sequence length="212" mass="23242">MNTVGSRIKFRRRQLKLTQKDLAEYLGISASAVTQWEKDATDPSSENLLRLSQVLTCKPEWIMSGKGEIDESSKSQMTSVRMVPLLSWVQAGEWTEALSTANHDQWVKTSAKVSDNAFALRVKGDSMTSSGPISIPDGAIVVVDPLKGFVDEAAGKIVIAQTMSSHEATIKRLVVDGPHSYLMPLNDKFKPIDVDQSTKLIGLVKQVIIDLS</sequence>
<evidence type="ECO:0000256" key="3">
    <source>
        <dbReference type="ARBA" id="ARBA00022801"/>
    </source>
</evidence>
<comment type="similarity">
    <text evidence="1 10">Belongs to the peptidase S24 family.</text>
</comment>
<proteinExistence type="inferred from homology"/>
<evidence type="ECO:0000313" key="13">
    <source>
        <dbReference type="Proteomes" id="UP000192380"/>
    </source>
</evidence>
<evidence type="ECO:0000256" key="10">
    <source>
        <dbReference type="RuleBase" id="RU003991"/>
    </source>
</evidence>
<dbReference type="Proteomes" id="UP000192380">
    <property type="component" value="Chromosome"/>
</dbReference>
<evidence type="ECO:0000259" key="11">
    <source>
        <dbReference type="PROSITE" id="PS50943"/>
    </source>
</evidence>
<dbReference type="PANTHER" id="PTHR40661:SF3">
    <property type="entry name" value="FELS-1 PROPHAGE TRANSCRIPTIONAL REGULATOR"/>
    <property type="match status" value="1"/>
</dbReference>
<keyword evidence="3 10" id="KW-0378">Hydrolase</keyword>
<dbReference type="Gene3D" id="2.10.109.10">
    <property type="entry name" value="Umud Fragment, subunit A"/>
    <property type="match status" value="1"/>
</dbReference>
<evidence type="ECO:0000256" key="6">
    <source>
        <dbReference type="ARBA" id="ARBA00023125"/>
    </source>
</evidence>
<evidence type="ECO:0000256" key="4">
    <source>
        <dbReference type="ARBA" id="ARBA00022813"/>
    </source>
</evidence>
<dbReference type="EMBL" id="CP017581">
    <property type="protein sequence ID" value="ARF50815.1"/>
    <property type="molecule type" value="Genomic_DNA"/>
</dbReference>
<evidence type="ECO:0000256" key="8">
    <source>
        <dbReference type="ARBA" id="ARBA00023204"/>
    </source>
</evidence>
<keyword evidence="7" id="KW-0804">Transcription</keyword>
<dbReference type="PANTHER" id="PTHR40661">
    <property type="match status" value="1"/>
</dbReference>
<keyword evidence="9" id="KW-0742">SOS response</keyword>
<organism evidence="12 13">
    <name type="scientific">Pantoea stewartii subsp. stewartii DC283</name>
    <dbReference type="NCBI Taxonomy" id="660596"/>
    <lineage>
        <taxon>Bacteria</taxon>
        <taxon>Pseudomonadati</taxon>
        <taxon>Pseudomonadota</taxon>
        <taxon>Gammaproteobacteria</taxon>
        <taxon>Enterobacterales</taxon>
        <taxon>Erwiniaceae</taxon>
        <taxon>Pantoea</taxon>
    </lineage>
</organism>
<dbReference type="Pfam" id="PF00717">
    <property type="entry name" value="Peptidase_S24"/>
    <property type="match status" value="1"/>
</dbReference>
<keyword evidence="2" id="KW-0227">DNA damage</keyword>
<dbReference type="InterPro" id="IPR010982">
    <property type="entry name" value="Lambda_DNA-bd_dom_sf"/>
</dbReference>
<name>A0ABN4Z379_PANSE</name>
<gene>
    <name evidence="12" type="ORF">DSJ_16715</name>
</gene>